<dbReference type="Proteomes" id="UP001057402">
    <property type="component" value="Chromosome 2"/>
</dbReference>
<reference evidence="2" key="1">
    <citation type="journal article" date="2023" name="Front. Plant Sci.">
        <title>Chromosomal-level genome assembly of Melastoma candidum provides insights into trichome evolution.</title>
        <authorList>
            <person name="Zhong Y."/>
            <person name="Wu W."/>
            <person name="Sun C."/>
            <person name="Zou P."/>
            <person name="Liu Y."/>
            <person name="Dai S."/>
            <person name="Zhou R."/>
        </authorList>
    </citation>
    <scope>NUCLEOTIDE SEQUENCE [LARGE SCALE GENOMIC DNA]</scope>
</reference>
<keyword evidence="2" id="KW-1185">Reference proteome</keyword>
<dbReference type="EMBL" id="CM042881">
    <property type="protein sequence ID" value="KAI4385161.1"/>
    <property type="molecule type" value="Genomic_DNA"/>
</dbReference>
<evidence type="ECO:0000313" key="2">
    <source>
        <dbReference type="Proteomes" id="UP001057402"/>
    </source>
</evidence>
<evidence type="ECO:0000313" key="1">
    <source>
        <dbReference type="EMBL" id="KAI4385161.1"/>
    </source>
</evidence>
<proteinExistence type="predicted"/>
<name>A0ACB9S512_9MYRT</name>
<sequence>MPRPRRRKGRRVPEVLWRVFRGRAQPLLDAVASSLLPPAASAPEEKCRWCRGSLCLGCAASRGEDVVKSFLLRPEDPGEYRKLMTRCFVVVHEEAALPWSRFSTLIIRSQRQIVMRIVETMVAERPRTNNVLCNDYKLNDKWSASFDILSTPAWCLLLERIGTSLMSYLLKGSSIFLPLPGKKHYQVAGPPAAISKYSLSKLKRTYQSSDTSVQSGVQKKIKISGDVNFSSARFKCDNSVHGNNLKTCCKSTDWCSICEVHQVGSSNQRVAQSITNRSTFTTQEPQVVQGRVANPITENIGKQLKTLKQNRKRKQRRINSGPACSSQILDVVEGCSNGNSQEPLLCPCCLMVKSARRLPKGVHVQKKRMFYNLESPLAVLPRKHSLISLKPDASSSILLSKEIFELPNLYLSPDFSTCSHYNGSCPMRELCLYHSLIKLLRSLIKRTRSCQYLRLLDKHCIVPSSVEGIWKMSGLLGTQDDSGKPSRQINGSKQLTNDVKTVDQEMEKVQLCSSKSQVVSFIWAVCRNIVPKELIGSCRNQRILRRNIYKFIQLRRFEKFSLKQCMHKLKLNEFPFLSSHDIAPSCMNQFWPPSGMLGDLGTSGISNGLSRHISDIRHILLDRWIYWFFSSLVAPLVQTHFYVTESEHGRQDILYYRKSIWERLCHGEMSRKIIRRFNSVNSVLHETHAVLKNVKLKEPEKLGSSVFDYHDIYRRLSPFLFDLKNGTGMPEIYLIVSDVSKAFDSIGQDKLLNVMQEVITEPRYHLEKFREIICQGKPLWVQDNTVSVENKKASIPTRLVCCNRSSHGVFIKQERGKIISRDELFSNLIELVKRNVVQFDKSFYLQVVGIPQGSVLSTLLCSFYFAHLERNLIFPFLRKAQVPVTSEMPLNDTYQHFSRSDIRAIREHYNVLTPKCILLRFVDDFLFISTSKSQATNFFSRLKRGFRDYNCFMKEEKFRLNFDVGATTRTQSSTVHVGDEEFIQWSGMLINCRSLEFQADYTRYLNNHLRSTLCVLWQGKPSSHLKKKLCAYLRPKCFPIFFDPKINSGAIIRLNIYQNFLLCAMKFHCYITELSYICKIPAGSQLHMIENSFGYMLMLLKRMQFMDGYSLPKLVPGLEREVEWLGLVAYIQALERKQTRHRPLLSLLKSRFFKHRVSGEISPALAYAVDRSHSSVLWRIRY</sequence>
<accession>A0ACB9S512</accession>
<protein>
    <submittedName>
        <fullName evidence="1">Uncharacterized protein</fullName>
    </submittedName>
</protein>
<organism evidence="1 2">
    <name type="scientific">Melastoma candidum</name>
    <dbReference type="NCBI Taxonomy" id="119954"/>
    <lineage>
        <taxon>Eukaryota</taxon>
        <taxon>Viridiplantae</taxon>
        <taxon>Streptophyta</taxon>
        <taxon>Embryophyta</taxon>
        <taxon>Tracheophyta</taxon>
        <taxon>Spermatophyta</taxon>
        <taxon>Magnoliopsida</taxon>
        <taxon>eudicotyledons</taxon>
        <taxon>Gunneridae</taxon>
        <taxon>Pentapetalae</taxon>
        <taxon>rosids</taxon>
        <taxon>malvids</taxon>
        <taxon>Myrtales</taxon>
        <taxon>Melastomataceae</taxon>
        <taxon>Melastomatoideae</taxon>
        <taxon>Melastomateae</taxon>
        <taxon>Melastoma</taxon>
    </lineage>
</organism>
<comment type="caution">
    <text evidence="1">The sequence shown here is derived from an EMBL/GenBank/DDBJ whole genome shotgun (WGS) entry which is preliminary data.</text>
</comment>
<gene>
    <name evidence="1" type="ORF">MLD38_003219</name>
</gene>